<dbReference type="Proteomes" id="UP000701801">
    <property type="component" value="Unassembled WGS sequence"/>
</dbReference>
<evidence type="ECO:0000256" key="4">
    <source>
        <dbReference type="ARBA" id="ARBA00022989"/>
    </source>
</evidence>
<evidence type="ECO:0000256" key="5">
    <source>
        <dbReference type="ARBA" id="ARBA00023136"/>
    </source>
</evidence>
<evidence type="ECO:0000256" key="3">
    <source>
        <dbReference type="ARBA" id="ARBA00022692"/>
    </source>
</evidence>
<sequence length="1141" mass="129310">MPTPVGSILFSAGALLIIALGVLLILRHYLPLRTTPAYLTVPIFFALGLPASIVLLVPIDLASSSRGHDSGSRGIWLPNAVLLVSWRISYWLTFALTWFILPVLEEYADAGYREPKSRLIYSLRANAQYQAIVLGTGLLGMIYFFISSGASLSSLKGLIMALAYCYSLIFSIMLMGHGLVAIPRSLFRSANISGRLRRIQAKAAKIHEKMEAAIDNLEDLEAQVAALSLRKTGSAKLFSDWIEELAEESHFSDSRPRTLTRRMSTPSVTIPSVITERYLADLSRQLDRARHSRARYLDEWDRILQSSTETRAVLDSAASKRIELGEASPHDSFFDRVTILNPYTRYIFSYYFLPYYSIGLGVFLSLASFCIIWSEVIKSVNPFFSIIAVTVVHHAKNERGQIGFAGQVISACWILYMCFAALVSLTEVKVWRGRALVRRNTHGESAMWYAMQVAKLSVPLSFNFITFLLPDTYERTVFFKFLGKYVELTPLGTWFNLLFPTFVLIPVFATLLGLYGKVKNCVGFGGVIEDEDEENESGYGTGSWREGRDLIERELQGASSLGRLANNERRLHVPDNPNNRPALILSVPAAERRALGQPSSSRPGASQSSEPEEENFFEAFGHRFKNTMDTVQTPKWLQNVGDGFKRPKWMGGDAEEGEPSQSGGDISRWFGGSGSSGRIVTASGASQDWWDSHYDTVEEHPLTPDEFDNFLHQRGAFVPHTRVPEDVTCTASLRLILQKDAENPETFSPHVISLKHQEYISMVNALHLPYRSIESTSCVGPFFWAAWDQDEVDPHLQIIYRKSDVRKKGYTRGWELTLSHSVNNSITTGFCKGTPSSDIVECIRHLKACKTQIGHPMLLPAIIFSHDFSFKTDIKQRAARDWLRRLEHAVSMRTDILETEGYVEGGVVDLDAVNRDLVECHSQVLWKRPKAYIDILDGLEKAMVRFYEKLPEEKKNKVMRQLHSSMISRMDFYRVKLHGIESYAHTTLQRLEIQRSALYNIIAQKESKLNFQMAGEQRKLAHASKRDSAAMKTISLLGAIFLPGAYLAAVFSMTFFDFHPDPDQPVISQSFWIYWAFTIPITSMIVGGWWFWERKREKRYEDEDRDLERGSDVMEKDIMATMRRRTMSKASTWDNHVSKRE</sequence>
<dbReference type="EMBL" id="CAJVRM010000101">
    <property type="protein sequence ID" value="CAG8974361.1"/>
    <property type="molecule type" value="Genomic_DNA"/>
</dbReference>
<evidence type="ECO:0000256" key="1">
    <source>
        <dbReference type="ARBA" id="ARBA00004141"/>
    </source>
</evidence>
<evidence type="ECO:0000256" key="2">
    <source>
        <dbReference type="ARBA" id="ARBA00010487"/>
    </source>
</evidence>
<accession>A0A9N9LMU1</accession>
<keyword evidence="6" id="KW-0175">Coiled coil</keyword>
<evidence type="ECO:0000313" key="10">
    <source>
        <dbReference type="Proteomes" id="UP000701801"/>
    </source>
</evidence>
<dbReference type="AlphaFoldDB" id="A0A9N9LMU1"/>
<keyword evidence="3 8" id="KW-0812">Transmembrane</keyword>
<feature type="transmembrane region" description="Helical" evidence="8">
    <location>
        <begin position="1071"/>
        <end position="1092"/>
    </location>
</feature>
<dbReference type="PANTHER" id="PTHR21355">
    <property type="entry name" value="G-PROTEIN COUPLED RECEPTOR-ASSOCIATED PROTEIN LMBRD2"/>
    <property type="match status" value="1"/>
</dbReference>
<feature type="transmembrane region" description="Helical" evidence="8">
    <location>
        <begin position="38"/>
        <end position="59"/>
    </location>
</feature>
<evidence type="ECO:0000256" key="8">
    <source>
        <dbReference type="SAM" id="Phobius"/>
    </source>
</evidence>
<dbReference type="InterPro" id="IPR045863">
    <property type="entry name" value="CorA_TM1_TM2"/>
</dbReference>
<feature type="coiled-coil region" evidence="6">
    <location>
        <begin position="196"/>
        <end position="230"/>
    </location>
</feature>
<dbReference type="InterPro" id="IPR051584">
    <property type="entry name" value="GPCR-associated_LMBR1"/>
</dbReference>
<dbReference type="GO" id="GO:0016020">
    <property type="term" value="C:membrane"/>
    <property type="evidence" value="ECO:0007669"/>
    <property type="project" value="UniProtKB-SubCell"/>
</dbReference>
<comment type="caution">
    <text evidence="9">The sequence shown here is derived from an EMBL/GenBank/DDBJ whole genome shotgun (WGS) entry which is preliminary data.</text>
</comment>
<proteinExistence type="inferred from homology"/>
<dbReference type="OrthoDB" id="203099at2759"/>
<protein>
    <submittedName>
        <fullName evidence="9">Uncharacterized protein</fullName>
    </submittedName>
</protein>
<feature type="transmembrane region" description="Helical" evidence="8">
    <location>
        <begin position="88"/>
        <end position="108"/>
    </location>
</feature>
<evidence type="ECO:0000256" key="7">
    <source>
        <dbReference type="SAM" id="MobiDB-lite"/>
    </source>
</evidence>
<comment type="subcellular location">
    <subcellularLocation>
        <location evidence="1">Membrane</location>
        <topology evidence="1">Multi-pass membrane protein</topology>
    </subcellularLocation>
</comment>
<feature type="region of interest" description="Disordered" evidence="7">
    <location>
        <begin position="593"/>
        <end position="614"/>
    </location>
</feature>
<comment type="similarity">
    <text evidence="2">Belongs to the LIMR family.</text>
</comment>
<feature type="transmembrane region" description="Helical" evidence="8">
    <location>
        <begin position="158"/>
        <end position="182"/>
    </location>
</feature>
<dbReference type="Gene3D" id="1.20.58.340">
    <property type="entry name" value="Magnesium transport protein CorA, transmembrane region"/>
    <property type="match status" value="1"/>
</dbReference>
<gene>
    <name evidence="9" type="ORF">HYALB_00011293</name>
</gene>
<dbReference type="PANTHER" id="PTHR21355:SF0">
    <property type="entry name" value="G-PROTEIN COUPLED RECEPTOR-ASSOCIATED PROTEIN LMBRD2"/>
    <property type="match status" value="1"/>
</dbReference>
<feature type="transmembrane region" description="Helical" evidence="8">
    <location>
        <begin position="1034"/>
        <end position="1056"/>
    </location>
</feature>
<reference evidence="9" key="1">
    <citation type="submission" date="2021-07" db="EMBL/GenBank/DDBJ databases">
        <authorList>
            <person name="Durling M."/>
        </authorList>
    </citation>
    <scope>NUCLEOTIDE SEQUENCE</scope>
</reference>
<feature type="transmembrane region" description="Helical" evidence="8">
    <location>
        <begin position="129"/>
        <end position="146"/>
    </location>
</feature>
<name>A0A9N9LMU1_9HELO</name>
<feature type="transmembrane region" description="Helical" evidence="8">
    <location>
        <begin position="404"/>
        <end position="425"/>
    </location>
</feature>
<dbReference type="Pfam" id="PF04791">
    <property type="entry name" value="LMBR1"/>
    <property type="match status" value="1"/>
</dbReference>
<evidence type="ECO:0000313" key="9">
    <source>
        <dbReference type="EMBL" id="CAG8974361.1"/>
    </source>
</evidence>
<dbReference type="InterPro" id="IPR006876">
    <property type="entry name" value="LMBR1-like_membr_prot"/>
</dbReference>
<organism evidence="9 10">
    <name type="scientific">Hymenoscyphus albidus</name>
    <dbReference type="NCBI Taxonomy" id="595503"/>
    <lineage>
        <taxon>Eukaryota</taxon>
        <taxon>Fungi</taxon>
        <taxon>Dikarya</taxon>
        <taxon>Ascomycota</taxon>
        <taxon>Pezizomycotina</taxon>
        <taxon>Leotiomycetes</taxon>
        <taxon>Helotiales</taxon>
        <taxon>Helotiaceae</taxon>
        <taxon>Hymenoscyphus</taxon>
    </lineage>
</organism>
<feature type="transmembrane region" description="Helical" evidence="8">
    <location>
        <begin position="6"/>
        <end position="26"/>
    </location>
</feature>
<feature type="transmembrane region" description="Helical" evidence="8">
    <location>
        <begin position="353"/>
        <end position="374"/>
    </location>
</feature>
<feature type="transmembrane region" description="Helical" evidence="8">
    <location>
        <begin position="446"/>
        <end position="469"/>
    </location>
</feature>
<dbReference type="SUPFAM" id="SSF144083">
    <property type="entry name" value="Magnesium transport protein CorA, transmembrane region"/>
    <property type="match status" value="1"/>
</dbReference>
<evidence type="ECO:0000256" key="6">
    <source>
        <dbReference type="SAM" id="Coils"/>
    </source>
</evidence>
<keyword evidence="10" id="KW-1185">Reference proteome</keyword>
<keyword evidence="5 8" id="KW-0472">Membrane</keyword>
<feature type="transmembrane region" description="Helical" evidence="8">
    <location>
        <begin position="494"/>
        <end position="515"/>
    </location>
</feature>
<feature type="compositionally biased region" description="Low complexity" evidence="7">
    <location>
        <begin position="596"/>
        <end position="609"/>
    </location>
</feature>
<keyword evidence="4 8" id="KW-1133">Transmembrane helix</keyword>